<feature type="region of interest" description="Disordered" evidence="1">
    <location>
        <begin position="301"/>
        <end position="371"/>
    </location>
</feature>
<evidence type="ECO:0000313" key="6">
    <source>
        <dbReference type="Proteomes" id="UP001205920"/>
    </source>
</evidence>
<feature type="region of interest" description="Disordered" evidence="1">
    <location>
        <begin position="259"/>
        <end position="282"/>
    </location>
</feature>
<dbReference type="Proteomes" id="UP001205920">
    <property type="component" value="Unassembled WGS sequence"/>
</dbReference>
<sequence>MKKSQRRIYATLPALPVLPAVVLAASLAVAPLAVPAQAQEADTTAAASVAAAQPAGSTPLADAQPQTLEWELSKRALLWDAAVEGEGVSVVPVDESEPNNGSLKLTKATGWVDEDTKALSVQWTGQVTYTINGAQTISFKDFALEVDAEGAGKITAVVSSADPNQAANNKEAKRVTVATFKGANVAVDGKTVMVGATPEYEGVVYKRDEDISYPDAWPTELVNNVTDSVRSWFYNSGSRWEDQKKPAPFAVTLELGEKPEKPAEPEPAPAPGQQPEGGIRDASINRDGHLILTFTNGTTKDLGKVVGKDGKDGRNGVDGKDGHDGRDGRDAPAGRDGKDGRDGTAGKDGAPGKEGAAGADGNNGKDGRGIASVKVDKDGKLVVTLTDGTVLPPVEMPSVQQQGMAPESIVAIVLGVIATLLGGFAALHTLAASILPKI</sequence>
<dbReference type="Pfam" id="PF04213">
    <property type="entry name" value="HtaA"/>
    <property type="match status" value="1"/>
</dbReference>
<evidence type="ECO:0000259" key="4">
    <source>
        <dbReference type="Pfam" id="PF04213"/>
    </source>
</evidence>
<dbReference type="RefSeq" id="WP_071572843.1">
    <property type="nucleotide sequence ID" value="NZ_JAEUWV010000002.1"/>
</dbReference>
<dbReference type="InterPro" id="IPR008160">
    <property type="entry name" value="Collagen"/>
</dbReference>
<dbReference type="AlphaFoldDB" id="A0AAW5HVT8"/>
<organism evidence="5 6">
    <name type="scientific">Corynebacterium lipophilum</name>
    <dbReference type="NCBI Taxonomy" id="2804918"/>
    <lineage>
        <taxon>Bacteria</taxon>
        <taxon>Bacillati</taxon>
        <taxon>Actinomycetota</taxon>
        <taxon>Actinomycetes</taxon>
        <taxon>Mycobacteriales</taxon>
        <taxon>Corynebacteriaceae</taxon>
        <taxon>Corynebacterium</taxon>
    </lineage>
</organism>
<keyword evidence="2" id="KW-0812">Transmembrane</keyword>
<feature type="signal peptide" evidence="3">
    <location>
        <begin position="1"/>
        <end position="38"/>
    </location>
</feature>
<dbReference type="InterPro" id="IPR007331">
    <property type="entry name" value="Htaa"/>
</dbReference>
<keyword evidence="3" id="KW-0732">Signal</keyword>
<protein>
    <submittedName>
        <fullName evidence="5">HtaA domain-containing protein</fullName>
    </submittedName>
</protein>
<accession>A0AAW5HVT8</accession>
<feature type="compositionally biased region" description="Basic and acidic residues" evidence="1">
    <location>
        <begin position="301"/>
        <end position="345"/>
    </location>
</feature>
<keyword evidence="2" id="KW-0472">Membrane</keyword>
<feature type="transmembrane region" description="Helical" evidence="2">
    <location>
        <begin position="409"/>
        <end position="435"/>
    </location>
</feature>
<feature type="domain" description="Htaa" evidence="4">
    <location>
        <begin position="97"/>
        <end position="193"/>
    </location>
</feature>
<reference evidence="5 6" key="1">
    <citation type="submission" date="2021-01" db="EMBL/GenBank/DDBJ databases">
        <title>Identification and Characterization of Corynebacterium sp.</title>
        <authorList>
            <person name="Luo Q."/>
            <person name="Qu P."/>
            <person name="Chen Q."/>
        </authorList>
    </citation>
    <scope>NUCLEOTIDE SEQUENCE [LARGE SCALE GENOMIC DNA]</scope>
    <source>
        <strain evidence="5 6">MC-18</strain>
    </source>
</reference>
<dbReference type="Pfam" id="PF01391">
    <property type="entry name" value="Collagen"/>
    <property type="match status" value="1"/>
</dbReference>
<evidence type="ECO:0000313" key="5">
    <source>
        <dbReference type="EMBL" id="MCO6394010.1"/>
    </source>
</evidence>
<gene>
    <name evidence="5" type="ORF">JMN37_03275</name>
</gene>
<dbReference type="PANTHER" id="PTHR24637">
    <property type="entry name" value="COLLAGEN"/>
    <property type="match status" value="1"/>
</dbReference>
<proteinExistence type="predicted"/>
<evidence type="ECO:0000256" key="3">
    <source>
        <dbReference type="SAM" id="SignalP"/>
    </source>
</evidence>
<keyword evidence="6" id="KW-1185">Reference proteome</keyword>
<name>A0AAW5HVT8_9CORY</name>
<comment type="caution">
    <text evidence="5">The sequence shown here is derived from an EMBL/GenBank/DDBJ whole genome shotgun (WGS) entry which is preliminary data.</text>
</comment>
<dbReference type="EMBL" id="JAEUWV010000002">
    <property type="protein sequence ID" value="MCO6394010.1"/>
    <property type="molecule type" value="Genomic_DNA"/>
</dbReference>
<evidence type="ECO:0000256" key="2">
    <source>
        <dbReference type="SAM" id="Phobius"/>
    </source>
</evidence>
<keyword evidence="2" id="KW-1133">Transmembrane helix</keyword>
<feature type="compositionally biased region" description="Low complexity" evidence="1">
    <location>
        <begin position="353"/>
        <end position="362"/>
    </location>
</feature>
<evidence type="ECO:0000256" key="1">
    <source>
        <dbReference type="SAM" id="MobiDB-lite"/>
    </source>
</evidence>
<feature type="chain" id="PRO_5043935763" evidence="3">
    <location>
        <begin position="39"/>
        <end position="438"/>
    </location>
</feature>